<dbReference type="GO" id="GO:0042147">
    <property type="term" value="P:retrograde transport, endosome to Golgi"/>
    <property type="evidence" value="ECO:0007669"/>
    <property type="project" value="TreeGrafter"/>
</dbReference>
<evidence type="ECO:0000256" key="2">
    <source>
        <dbReference type="SAM" id="MobiDB-lite"/>
    </source>
</evidence>
<keyword evidence="1" id="KW-0597">Phosphoprotein</keyword>
<dbReference type="InterPro" id="IPR011993">
    <property type="entry name" value="PH-like_dom_sf"/>
</dbReference>
<organism evidence="4 5">
    <name type="scientific">Prymnesium parvum</name>
    <name type="common">Toxic golden alga</name>
    <dbReference type="NCBI Taxonomy" id="97485"/>
    <lineage>
        <taxon>Eukaryota</taxon>
        <taxon>Haptista</taxon>
        <taxon>Haptophyta</taxon>
        <taxon>Prymnesiophyceae</taxon>
        <taxon>Prymnesiales</taxon>
        <taxon>Prymnesiaceae</taxon>
        <taxon>Prymnesium</taxon>
    </lineage>
</organism>
<accession>A0AB34JB52</accession>
<dbReference type="PANTHER" id="PTHR22902">
    <property type="entry name" value="SESQUIPEDALIAN"/>
    <property type="match status" value="1"/>
</dbReference>
<evidence type="ECO:0000313" key="4">
    <source>
        <dbReference type="EMBL" id="KAL1518914.1"/>
    </source>
</evidence>
<dbReference type="InterPro" id="IPR001849">
    <property type="entry name" value="PH_domain"/>
</dbReference>
<evidence type="ECO:0000259" key="3">
    <source>
        <dbReference type="PROSITE" id="PS50003"/>
    </source>
</evidence>
<evidence type="ECO:0000256" key="1">
    <source>
        <dbReference type="ARBA" id="ARBA00022553"/>
    </source>
</evidence>
<proteinExistence type="predicted"/>
<comment type="caution">
    <text evidence="4">The sequence shown here is derived from an EMBL/GenBank/DDBJ whole genome shotgun (WGS) entry which is preliminary data.</text>
</comment>
<protein>
    <recommendedName>
        <fullName evidence="3">PH domain-containing protein</fullName>
    </recommendedName>
</protein>
<dbReference type="GO" id="GO:0005802">
    <property type="term" value="C:trans-Golgi network"/>
    <property type="evidence" value="ECO:0007669"/>
    <property type="project" value="TreeGrafter"/>
</dbReference>
<gene>
    <name evidence="4" type="ORF">AB1Y20_003187</name>
</gene>
<feature type="region of interest" description="Disordered" evidence="2">
    <location>
        <begin position="285"/>
        <end position="335"/>
    </location>
</feature>
<dbReference type="GO" id="GO:0001881">
    <property type="term" value="P:receptor recycling"/>
    <property type="evidence" value="ECO:0007669"/>
    <property type="project" value="TreeGrafter"/>
</dbReference>
<evidence type="ECO:0000313" key="5">
    <source>
        <dbReference type="Proteomes" id="UP001515480"/>
    </source>
</evidence>
<dbReference type="GO" id="GO:0007032">
    <property type="term" value="P:endosome organization"/>
    <property type="evidence" value="ECO:0007669"/>
    <property type="project" value="TreeGrafter"/>
</dbReference>
<dbReference type="Gene3D" id="2.30.29.30">
    <property type="entry name" value="Pleckstrin-homology domain (PH domain)/Phosphotyrosine-binding domain (PTB)"/>
    <property type="match status" value="2"/>
</dbReference>
<reference evidence="4 5" key="1">
    <citation type="journal article" date="2024" name="Science">
        <title>Giant polyketide synthase enzymes in the biosynthesis of giant marine polyether toxins.</title>
        <authorList>
            <person name="Fallon T.R."/>
            <person name="Shende V.V."/>
            <person name="Wierzbicki I.H."/>
            <person name="Pendleton A.L."/>
            <person name="Watervoot N.F."/>
            <person name="Auber R.P."/>
            <person name="Gonzalez D.J."/>
            <person name="Wisecaver J.H."/>
            <person name="Moore B.S."/>
        </authorList>
    </citation>
    <scope>NUCLEOTIDE SEQUENCE [LARGE SCALE GENOMIC DNA]</scope>
    <source>
        <strain evidence="4 5">12B1</strain>
    </source>
</reference>
<dbReference type="GO" id="GO:0005829">
    <property type="term" value="C:cytosol"/>
    <property type="evidence" value="ECO:0007669"/>
    <property type="project" value="GOC"/>
</dbReference>
<dbReference type="PANTHER" id="PTHR22902:SF27">
    <property type="entry name" value="PLECKSTRIN HOMOLOGY DOMAIN-CONTAINING FAMILY A MEMBER 3"/>
    <property type="match status" value="1"/>
</dbReference>
<keyword evidence="5" id="KW-1185">Reference proteome</keyword>
<dbReference type="GO" id="GO:0055037">
    <property type="term" value="C:recycling endosome"/>
    <property type="evidence" value="ECO:0007669"/>
    <property type="project" value="TreeGrafter"/>
</dbReference>
<feature type="domain" description="PH" evidence="3">
    <location>
        <begin position="186"/>
        <end position="282"/>
    </location>
</feature>
<dbReference type="PROSITE" id="PS50003">
    <property type="entry name" value="PH_DOMAIN"/>
    <property type="match status" value="2"/>
</dbReference>
<dbReference type="EMBL" id="JBGBPQ010000010">
    <property type="protein sequence ID" value="KAL1518914.1"/>
    <property type="molecule type" value="Genomic_DNA"/>
</dbReference>
<dbReference type="InterPro" id="IPR045188">
    <property type="entry name" value="Boi1/Boi2-like"/>
</dbReference>
<name>A0AB34JB52_PRYPA</name>
<dbReference type="AlphaFoldDB" id="A0AB34JB52"/>
<dbReference type="SMART" id="SM00233">
    <property type="entry name" value="PH"/>
    <property type="match status" value="2"/>
</dbReference>
<dbReference type="Pfam" id="PF00169">
    <property type="entry name" value="PH"/>
    <property type="match status" value="2"/>
</dbReference>
<dbReference type="CDD" id="cd00821">
    <property type="entry name" value="PH"/>
    <property type="match status" value="1"/>
</dbReference>
<dbReference type="SUPFAM" id="SSF50729">
    <property type="entry name" value="PH domain-like"/>
    <property type="match status" value="2"/>
</dbReference>
<feature type="domain" description="PH" evidence="3">
    <location>
        <begin position="30"/>
        <end position="132"/>
    </location>
</feature>
<dbReference type="Proteomes" id="UP001515480">
    <property type="component" value="Unassembled WGS sequence"/>
</dbReference>
<dbReference type="GO" id="GO:0005769">
    <property type="term" value="C:early endosome"/>
    <property type="evidence" value="ECO:0007669"/>
    <property type="project" value="TreeGrafter"/>
</dbReference>
<sequence>MSYSDLSAEDAQQLVDFATFGIGTATVGRRAVKQGWLWKQGGASGALFSRESWKKRWVVLEEKRLIWAADETSLPKGEIYVSGAQVEANPAEVAKKHRFSFAIRHRERTLFAHAESAAEQQLWVQAIQRTAMGDFRPTGETKAVLASRSSVSPASPARPGLTEHALEQRVGGGEEVWWADKLPLLTSTDGGYLLKQGGAKGGARTWKRRFCVLQGGELIYFKDDEQKGVAPVRGARIEEEPPELCGRALGFAIRHPQRTFFACAETKDSLDTWLRALRQCAASTPLSGKLSGGGTAATADEVPDVGVWNPSPRAAPPKRRPPSRGARVARDVLVD</sequence>